<evidence type="ECO:0000313" key="13">
    <source>
        <dbReference type="EMBL" id="MFC7599673.1"/>
    </source>
</evidence>
<dbReference type="PANTHER" id="PTHR24421">
    <property type="entry name" value="NITRATE/NITRITE SENSOR PROTEIN NARX-RELATED"/>
    <property type="match status" value="1"/>
</dbReference>
<evidence type="ECO:0000259" key="10">
    <source>
        <dbReference type="Pfam" id="PF02518"/>
    </source>
</evidence>
<keyword evidence="6 13" id="KW-0418">Kinase</keyword>
<evidence type="ECO:0000256" key="6">
    <source>
        <dbReference type="ARBA" id="ARBA00022777"/>
    </source>
</evidence>
<keyword evidence="3" id="KW-0597">Phosphoprotein</keyword>
<dbReference type="EC" id="2.7.13.3" evidence="2"/>
<keyword evidence="5" id="KW-0547">Nucleotide-binding</keyword>
<dbReference type="PANTHER" id="PTHR24421:SF10">
    <property type="entry name" value="NITRATE_NITRITE SENSOR PROTEIN NARQ"/>
    <property type="match status" value="1"/>
</dbReference>
<feature type="transmembrane region" description="Helical" evidence="9">
    <location>
        <begin position="58"/>
        <end position="74"/>
    </location>
</feature>
<dbReference type="GO" id="GO:0016301">
    <property type="term" value="F:kinase activity"/>
    <property type="evidence" value="ECO:0007669"/>
    <property type="project" value="UniProtKB-KW"/>
</dbReference>
<evidence type="ECO:0000256" key="5">
    <source>
        <dbReference type="ARBA" id="ARBA00022741"/>
    </source>
</evidence>
<organism evidence="13 14">
    <name type="scientific">Streptosporangium amethystogenes subsp. fukuiense</name>
    <dbReference type="NCBI Taxonomy" id="698418"/>
    <lineage>
        <taxon>Bacteria</taxon>
        <taxon>Bacillati</taxon>
        <taxon>Actinomycetota</taxon>
        <taxon>Actinomycetes</taxon>
        <taxon>Streptosporangiales</taxon>
        <taxon>Streptosporangiaceae</taxon>
        <taxon>Streptosporangium</taxon>
    </lineage>
</organism>
<keyword evidence="9" id="KW-0812">Transmembrane</keyword>
<dbReference type="RefSeq" id="WP_343963708.1">
    <property type="nucleotide sequence ID" value="NZ_BAAAGK010000018.1"/>
</dbReference>
<proteinExistence type="predicted"/>
<dbReference type="Pfam" id="PF02518">
    <property type="entry name" value="HATPase_c"/>
    <property type="match status" value="1"/>
</dbReference>
<evidence type="ECO:0000256" key="4">
    <source>
        <dbReference type="ARBA" id="ARBA00022679"/>
    </source>
</evidence>
<comment type="caution">
    <text evidence="13">The sequence shown here is derived from an EMBL/GenBank/DDBJ whole genome shotgun (WGS) entry which is preliminary data.</text>
</comment>
<evidence type="ECO:0000256" key="7">
    <source>
        <dbReference type="ARBA" id="ARBA00022840"/>
    </source>
</evidence>
<dbReference type="CDD" id="cd16917">
    <property type="entry name" value="HATPase_UhpB-NarQ-NarX-like"/>
    <property type="match status" value="1"/>
</dbReference>
<dbReference type="InterPro" id="IPR003594">
    <property type="entry name" value="HATPase_dom"/>
</dbReference>
<dbReference type="Gene3D" id="1.20.5.1930">
    <property type="match status" value="1"/>
</dbReference>
<dbReference type="EMBL" id="JBHTEE010000001">
    <property type="protein sequence ID" value="MFC7599673.1"/>
    <property type="molecule type" value="Genomic_DNA"/>
</dbReference>
<keyword evidence="8" id="KW-0902">Two-component regulatory system</keyword>
<reference evidence="14" key="1">
    <citation type="journal article" date="2019" name="Int. J. Syst. Evol. Microbiol.">
        <title>The Global Catalogue of Microorganisms (GCM) 10K type strain sequencing project: providing services to taxonomists for standard genome sequencing and annotation.</title>
        <authorList>
            <consortium name="The Broad Institute Genomics Platform"/>
            <consortium name="The Broad Institute Genome Sequencing Center for Infectious Disease"/>
            <person name="Wu L."/>
            <person name="Ma J."/>
        </authorList>
    </citation>
    <scope>NUCLEOTIDE SEQUENCE [LARGE SCALE GENOMIC DNA]</scope>
    <source>
        <strain evidence="14">JCM 10083</strain>
    </source>
</reference>
<evidence type="ECO:0000256" key="1">
    <source>
        <dbReference type="ARBA" id="ARBA00000085"/>
    </source>
</evidence>
<keyword evidence="9" id="KW-1133">Transmembrane helix</keyword>
<comment type="catalytic activity">
    <reaction evidence="1">
        <text>ATP + protein L-histidine = ADP + protein N-phospho-L-histidine.</text>
        <dbReference type="EC" id="2.7.13.3"/>
    </reaction>
</comment>
<feature type="transmembrane region" description="Helical" evidence="9">
    <location>
        <begin position="129"/>
        <end position="147"/>
    </location>
</feature>
<evidence type="ECO:0000256" key="8">
    <source>
        <dbReference type="ARBA" id="ARBA00023012"/>
    </source>
</evidence>
<evidence type="ECO:0000256" key="9">
    <source>
        <dbReference type="SAM" id="Phobius"/>
    </source>
</evidence>
<protein>
    <recommendedName>
        <fullName evidence="2">histidine kinase</fullName>
        <ecNumber evidence="2">2.7.13.3</ecNumber>
    </recommendedName>
</protein>
<evidence type="ECO:0000256" key="2">
    <source>
        <dbReference type="ARBA" id="ARBA00012438"/>
    </source>
</evidence>
<gene>
    <name evidence="13" type="ORF">ACFQVD_06070</name>
</gene>
<feature type="transmembrane region" description="Helical" evidence="9">
    <location>
        <begin position="101"/>
        <end position="117"/>
    </location>
</feature>
<evidence type="ECO:0000259" key="12">
    <source>
        <dbReference type="Pfam" id="PF23539"/>
    </source>
</evidence>
<feature type="domain" description="Histidine kinase/HSP90-like ATPase" evidence="10">
    <location>
        <begin position="288"/>
        <end position="374"/>
    </location>
</feature>
<dbReference type="InterPro" id="IPR055558">
    <property type="entry name" value="DUF7134"/>
</dbReference>
<dbReference type="SUPFAM" id="SSF55874">
    <property type="entry name" value="ATPase domain of HSP90 chaperone/DNA topoisomerase II/histidine kinase"/>
    <property type="match status" value="1"/>
</dbReference>
<keyword evidence="9" id="KW-0472">Membrane</keyword>
<feature type="domain" description="DUF7134" evidence="12">
    <location>
        <begin position="2"/>
        <end position="151"/>
    </location>
</feature>
<dbReference type="Proteomes" id="UP001596514">
    <property type="component" value="Unassembled WGS sequence"/>
</dbReference>
<name>A0ABW2SUA4_9ACTN</name>
<dbReference type="InterPro" id="IPR036890">
    <property type="entry name" value="HATPase_C_sf"/>
</dbReference>
<keyword evidence="14" id="KW-1185">Reference proteome</keyword>
<dbReference type="Gene3D" id="3.30.565.10">
    <property type="entry name" value="Histidine kinase-like ATPase, C-terminal domain"/>
    <property type="match status" value="1"/>
</dbReference>
<evidence type="ECO:0000256" key="3">
    <source>
        <dbReference type="ARBA" id="ARBA00022553"/>
    </source>
</evidence>
<accession>A0ABW2SUA4</accession>
<keyword evidence="7" id="KW-0067">ATP-binding</keyword>
<dbReference type="InterPro" id="IPR050482">
    <property type="entry name" value="Sensor_HK_TwoCompSys"/>
</dbReference>
<keyword evidence="4" id="KW-0808">Transferase</keyword>
<sequence>MRNHRTDTLIALAALTGIVAGTYGGLSWSGPFERPLDTTGLALITVSSLALAFRRRAPMVVGVVAVACGVAYYAGRYPGVFVAAPALTAIYTAATLGRRRLAVALAVALAVGVYGLIALSDSDPAPGDGFSLLSGWLVAMVVIGEVVRNRRASVREVERRAIEAERTREEAALRRAGEERLWIAQELHDTLTHSISVINLQASVALELLDRKPERAREALVAIKDSGHEAMRELRATLGVLRQAEPDGPETGLERLPRLVARAEAAGLPVRSTTVGVPRGLPPDIDRAAYRITQEAFTNVLRHAGHASIALTLEYHPAMIVVRVEDDGESGTGVVEHGMGLIGMRERAVAVGGSLTAGPRDRQGFAVRAELPLAGQP</sequence>
<dbReference type="InterPro" id="IPR011712">
    <property type="entry name" value="Sig_transdc_His_kin_sub3_dim/P"/>
</dbReference>
<dbReference type="Pfam" id="PF23539">
    <property type="entry name" value="DUF7134"/>
    <property type="match status" value="1"/>
</dbReference>
<dbReference type="Pfam" id="PF07730">
    <property type="entry name" value="HisKA_3"/>
    <property type="match status" value="1"/>
</dbReference>
<evidence type="ECO:0000259" key="11">
    <source>
        <dbReference type="Pfam" id="PF07730"/>
    </source>
</evidence>
<feature type="domain" description="Signal transduction histidine kinase subgroup 3 dimerisation and phosphoacceptor" evidence="11">
    <location>
        <begin position="179"/>
        <end position="244"/>
    </location>
</feature>
<evidence type="ECO:0000313" key="14">
    <source>
        <dbReference type="Proteomes" id="UP001596514"/>
    </source>
</evidence>